<protein>
    <submittedName>
        <fullName evidence="2">Uncharacterized protein</fullName>
    </submittedName>
</protein>
<feature type="chain" id="PRO_5021800003" evidence="1">
    <location>
        <begin position="21"/>
        <end position="187"/>
    </location>
</feature>
<reference evidence="2 3" key="1">
    <citation type="submission" date="2019-07" db="EMBL/GenBank/DDBJ databases">
        <title>Novel species of Flavobacterium.</title>
        <authorList>
            <person name="Liu Q."/>
            <person name="Xin Y.-H."/>
        </authorList>
    </citation>
    <scope>NUCLEOTIDE SEQUENCE [LARGE SCALE GENOMIC DNA]</scope>
    <source>
        <strain evidence="2 3">LB1R34</strain>
    </source>
</reference>
<proteinExistence type="predicted"/>
<gene>
    <name evidence="2" type="ORF">FNW21_12570</name>
</gene>
<organism evidence="2 3">
    <name type="scientific">Flavobacterium restrictum</name>
    <dbReference type="NCBI Taxonomy" id="2594428"/>
    <lineage>
        <taxon>Bacteria</taxon>
        <taxon>Pseudomonadati</taxon>
        <taxon>Bacteroidota</taxon>
        <taxon>Flavobacteriia</taxon>
        <taxon>Flavobacteriales</taxon>
        <taxon>Flavobacteriaceae</taxon>
        <taxon>Flavobacterium</taxon>
    </lineage>
</organism>
<evidence type="ECO:0000256" key="1">
    <source>
        <dbReference type="SAM" id="SignalP"/>
    </source>
</evidence>
<evidence type="ECO:0000313" key="3">
    <source>
        <dbReference type="Proteomes" id="UP000316371"/>
    </source>
</evidence>
<dbReference type="RefSeq" id="WP_144257105.1">
    <property type="nucleotide sequence ID" value="NZ_VJZT01000014.1"/>
</dbReference>
<name>A0A553DWP6_9FLAO</name>
<accession>A0A553DWP6</accession>
<sequence length="187" mass="21856">MKLKFLSIALFFFSMNYAQSIEYKILNSKLDENKKIILEIVLSNKTNVNYVINKNFTFENKAPDFSSDSYTKVNIFKNDSVETRIAEVKFEKLTERNKNIKKYDVFFIKSNTSETISFCLDDFLTEGEKIGLKMKMISNSDLSISLNLYQSGFLNIKKKKILAKMRKENYMVFRGQINTNKVPLILK</sequence>
<dbReference type="EMBL" id="VJZT01000014">
    <property type="protein sequence ID" value="TRX37023.1"/>
    <property type="molecule type" value="Genomic_DNA"/>
</dbReference>
<dbReference type="OrthoDB" id="9828139at2"/>
<dbReference type="Proteomes" id="UP000316371">
    <property type="component" value="Unassembled WGS sequence"/>
</dbReference>
<comment type="caution">
    <text evidence="2">The sequence shown here is derived from an EMBL/GenBank/DDBJ whole genome shotgun (WGS) entry which is preliminary data.</text>
</comment>
<keyword evidence="3" id="KW-1185">Reference proteome</keyword>
<keyword evidence="1" id="KW-0732">Signal</keyword>
<evidence type="ECO:0000313" key="2">
    <source>
        <dbReference type="EMBL" id="TRX37023.1"/>
    </source>
</evidence>
<feature type="signal peptide" evidence="1">
    <location>
        <begin position="1"/>
        <end position="20"/>
    </location>
</feature>
<dbReference type="AlphaFoldDB" id="A0A553DWP6"/>